<accession>A0ABN8STG3</accession>
<dbReference type="EMBL" id="CALNXI010003361">
    <property type="protein sequence ID" value="CAH3193033.1"/>
    <property type="molecule type" value="Genomic_DNA"/>
</dbReference>
<evidence type="ECO:0000313" key="2">
    <source>
        <dbReference type="Proteomes" id="UP001159427"/>
    </source>
</evidence>
<proteinExistence type="predicted"/>
<name>A0ABN8STG3_9CNID</name>
<reference evidence="1 2" key="1">
    <citation type="submission" date="2022-05" db="EMBL/GenBank/DDBJ databases">
        <authorList>
            <consortium name="Genoscope - CEA"/>
            <person name="William W."/>
        </authorList>
    </citation>
    <scope>NUCLEOTIDE SEQUENCE [LARGE SCALE GENOMIC DNA]</scope>
</reference>
<sequence>MNRGTRMDVNDFAGVEPMLLDRKINRRLSVQNSQLNSNWLKVRQSLDKIKGFEETKMEREKSEMLKYQEKLKGNSGNFDISEISTLNTARRSRAMSSNEASGDGVKVTWPEKTVKPRQRRLSISSDTLMQSSTMSSEKKRIFRRRASFSLLDLKKLNSEFSNLTSDVSRTSLDSFEEEPVSDRRKSVFDITEEENAEPIRLPPPVRLPPIYQLQPAKLATRNFESDTNFERRKSGELNETEDLKYCRYLRNCRRKSVA</sequence>
<protein>
    <submittedName>
        <fullName evidence="1">Uncharacterized protein</fullName>
    </submittedName>
</protein>
<gene>
    <name evidence="1" type="ORF">PEVE_00025056</name>
</gene>
<dbReference type="Proteomes" id="UP001159427">
    <property type="component" value="Unassembled WGS sequence"/>
</dbReference>
<comment type="caution">
    <text evidence="1">The sequence shown here is derived from an EMBL/GenBank/DDBJ whole genome shotgun (WGS) entry which is preliminary data.</text>
</comment>
<keyword evidence="2" id="KW-1185">Reference proteome</keyword>
<organism evidence="1 2">
    <name type="scientific">Porites evermanni</name>
    <dbReference type="NCBI Taxonomy" id="104178"/>
    <lineage>
        <taxon>Eukaryota</taxon>
        <taxon>Metazoa</taxon>
        <taxon>Cnidaria</taxon>
        <taxon>Anthozoa</taxon>
        <taxon>Hexacorallia</taxon>
        <taxon>Scleractinia</taxon>
        <taxon>Fungiina</taxon>
        <taxon>Poritidae</taxon>
        <taxon>Porites</taxon>
    </lineage>
</organism>
<evidence type="ECO:0000313" key="1">
    <source>
        <dbReference type="EMBL" id="CAH3193033.1"/>
    </source>
</evidence>